<gene>
    <name evidence="1" type="ORF">CLUMA_CG020634</name>
</gene>
<evidence type="ECO:0000313" key="2">
    <source>
        <dbReference type="Proteomes" id="UP000183832"/>
    </source>
</evidence>
<dbReference type="Proteomes" id="UP000183832">
    <property type="component" value="Unassembled WGS sequence"/>
</dbReference>
<proteinExistence type="predicted"/>
<dbReference type="EMBL" id="CVRI01000073">
    <property type="protein sequence ID" value="CRL07677.1"/>
    <property type="molecule type" value="Genomic_DNA"/>
</dbReference>
<protein>
    <submittedName>
        <fullName evidence="1">CLUMA_CG020634, isoform A</fullName>
    </submittedName>
</protein>
<accession>A0A1J1J5I6</accession>
<dbReference type="AlphaFoldDB" id="A0A1J1J5I6"/>
<sequence>MLLNNNLESPNTQHYLSSHHAHTLLSLQDSSSATRNCHFSMNKSGNGMQIFTQIWKWKESVLVEFTCLPDKVASSHDFYDARVRVFMLVAGKEKHKNNEKIEISVGDKQISERRNRSFNKARNPELISLGYKMSKLKEHV</sequence>
<reference evidence="1 2" key="1">
    <citation type="submission" date="2015-04" db="EMBL/GenBank/DDBJ databases">
        <authorList>
            <person name="Syromyatnikov M.Y."/>
            <person name="Popov V.N."/>
        </authorList>
    </citation>
    <scope>NUCLEOTIDE SEQUENCE [LARGE SCALE GENOMIC DNA]</scope>
</reference>
<organism evidence="1 2">
    <name type="scientific">Clunio marinus</name>
    <dbReference type="NCBI Taxonomy" id="568069"/>
    <lineage>
        <taxon>Eukaryota</taxon>
        <taxon>Metazoa</taxon>
        <taxon>Ecdysozoa</taxon>
        <taxon>Arthropoda</taxon>
        <taxon>Hexapoda</taxon>
        <taxon>Insecta</taxon>
        <taxon>Pterygota</taxon>
        <taxon>Neoptera</taxon>
        <taxon>Endopterygota</taxon>
        <taxon>Diptera</taxon>
        <taxon>Nematocera</taxon>
        <taxon>Chironomoidea</taxon>
        <taxon>Chironomidae</taxon>
        <taxon>Clunio</taxon>
    </lineage>
</organism>
<name>A0A1J1J5I6_9DIPT</name>
<evidence type="ECO:0000313" key="1">
    <source>
        <dbReference type="EMBL" id="CRL07677.1"/>
    </source>
</evidence>
<keyword evidence="2" id="KW-1185">Reference proteome</keyword>